<keyword evidence="2" id="KW-1185">Reference proteome</keyword>
<evidence type="ECO:0000313" key="2">
    <source>
        <dbReference type="Proteomes" id="UP001519460"/>
    </source>
</evidence>
<gene>
    <name evidence="1" type="ORF">BaRGS_00033793</name>
</gene>
<proteinExistence type="predicted"/>
<evidence type="ECO:0000313" key="1">
    <source>
        <dbReference type="EMBL" id="KAK7474982.1"/>
    </source>
</evidence>
<dbReference type="AlphaFoldDB" id="A0ABD0JJ01"/>
<dbReference type="Proteomes" id="UP001519460">
    <property type="component" value="Unassembled WGS sequence"/>
</dbReference>
<sequence>KHHETGKRGWNSIRETHGFNLTSSTGVWGLDEGLGGERANRGGETGGGGAYLLTTSRWTSLPCLELPSWAQEIARGGILQALATTPSFQERLKDFIGITNDH</sequence>
<reference evidence="1 2" key="1">
    <citation type="journal article" date="2023" name="Sci. Data">
        <title>Genome assembly of the Korean intertidal mud-creeper Batillaria attramentaria.</title>
        <authorList>
            <person name="Patra A.K."/>
            <person name="Ho P.T."/>
            <person name="Jun S."/>
            <person name="Lee S.J."/>
            <person name="Kim Y."/>
            <person name="Won Y.J."/>
        </authorList>
    </citation>
    <scope>NUCLEOTIDE SEQUENCE [LARGE SCALE GENOMIC DNA]</scope>
    <source>
        <strain evidence="1">Wonlab-2016</strain>
    </source>
</reference>
<dbReference type="EMBL" id="JACVVK020000419">
    <property type="protein sequence ID" value="KAK7474982.1"/>
    <property type="molecule type" value="Genomic_DNA"/>
</dbReference>
<comment type="caution">
    <text evidence="1">The sequence shown here is derived from an EMBL/GenBank/DDBJ whole genome shotgun (WGS) entry which is preliminary data.</text>
</comment>
<feature type="non-terminal residue" evidence="1">
    <location>
        <position position="1"/>
    </location>
</feature>
<protein>
    <submittedName>
        <fullName evidence="1">Uncharacterized protein</fullName>
    </submittedName>
</protein>
<accession>A0ABD0JJ01</accession>
<organism evidence="1 2">
    <name type="scientific">Batillaria attramentaria</name>
    <dbReference type="NCBI Taxonomy" id="370345"/>
    <lineage>
        <taxon>Eukaryota</taxon>
        <taxon>Metazoa</taxon>
        <taxon>Spiralia</taxon>
        <taxon>Lophotrochozoa</taxon>
        <taxon>Mollusca</taxon>
        <taxon>Gastropoda</taxon>
        <taxon>Caenogastropoda</taxon>
        <taxon>Sorbeoconcha</taxon>
        <taxon>Cerithioidea</taxon>
        <taxon>Batillariidae</taxon>
        <taxon>Batillaria</taxon>
    </lineage>
</organism>
<name>A0ABD0JJ01_9CAEN</name>